<evidence type="ECO:0000313" key="2">
    <source>
        <dbReference type="Ensembl" id="ENSPKIP00000019167.1"/>
    </source>
</evidence>
<feature type="transmembrane region" description="Helical" evidence="1">
    <location>
        <begin position="113"/>
        <end position="130"/>
    </location>
</feature>
<accession>A0A3B3RKN6</accession>
<dbReference type="GeneTree" id="ENSGT01140000282895"/>
<feature type="transmembrane region" description="Helical" evidence="1">
    <location>
        <begin position="73"/>
        <end position="93"/>
    </location>
</feature>
<dbReference type="Proteomes" id="UP000261540">
    <property type="component" value="Unplaced"/>
</dbReference>
<evidence type="ECO:0000256" key="1">
    <source>
        <dbReference type="SAM" id="Phobius"/>
    </source>
</evidence>
<protein>
    <submittedName>
        <fullName evidence="2">Uncharacterized protein</fullName>
    </submittedName>
</protein>
<name>A0A3B3RKN6_9TELE</name>
<dbReference type="Ensembl" id="ENSPKIT00000036010.1">
    <property type="protein sequence ID" value="ENSPKIP00000019167.1"/>
    <property type="gene ID" value="ENSPKIG00000004445.1"/>
</dbReference>
<sequence length="156" mass="17387">DSAMSALSSASSSSCCSLRNLARLALASSSPGFHFLDLLLPSFHSDLLGLIQTVLQVLNGLLHIFLHALQVSTGILLAQLYLHFIEISLHLLFDSQGLVTTSRFRFKGCLQGLHHALIVSFSLFHLLILFREFTFNFCFYLVELQLGTKDLTLFML</sequence>
<keyword evidence="1" id="KW-0472">Membrane</keyword>
<keyword evidence="1" id="KW-0812">Transmembrane</keyword>
<organism evidence="2 3">
    <name type="scientific">Paramormyrops kingsleyae</name>
    <dbReference type="NCBI Taxonomy" id="1676925"/>
    <lineage>
        <taxon>Eukaryota</taxon>
        <taxon>Metazoa</taxon>
        <taxon>Chordata</taxon>
        <taxon>Craniata</taxon>
        <taxon>Vertebrata</taxon>
        <taxon>Euteleostomi</taxon>
        <taxon>Actinopterygii</taxon>
        <taxon>Neopterygii</taxon>
        <taxon>Teleostei</taxon>
        <taxon>Osteoglossocephala</taxon>
        <taxon>Osteoglossomorpha</taxon>
        <taxon>Osteoglossiformes</taxon>
        <taxon>Mormyridae</taxon>
        <taxon>Paramormyrops</taxon>
    </lineage>
</organism>
<evidence type="ECO:0000313" key="3">
    <source>
        <dbReference type="Proteomes" id="UP000261540"/>
    </source>
</evidence>
<dbReference type="AlphaFoldDB" id="A0A3B3RKN6"/>
<reference evidence="2" key="2">
    <citation type="submission" date="2025-09" db="UniProtKB">
        <authorList>
            <consortium name="Ensembl"/>
        </authorList>
    </citation>
    <scope>IDENTIFICATION</scope>
</reference>
<keyword evidence="1" id="KW-1133">Transmembrane helix</keyword>
<proteinExistence type="predicted"/>
<keyword evidence="3" id="KW-1185">Reference proteome</keyword>
<reference evidence="2" key="1">
    <citation type="submission" date="2025-08" db="UniProtKB">
        <authorList>
            <consortium name="Ensembl"/>
        </authorList>
    </citation>
    <scope>IDENTIFICATION</scope>
</reference>